<gene>
    <name evidence="1" type="ORF">P5673_009645</name>
</gene>
<dbReference type="EMBL" id="JARQWQ010000017">
    <property type="protein sequence ID" value="KAK2566188.1"/>
    <property type="molecule type" value="Genomic_DNA"/>
</dbReference>
<evidence type="ECO:0000313" key="2">
    <source>
        <dbReference type="Proteomes" id="UP001249851"/>
    </source>
</evidence>
<keyword evidence="2" id="KW-1185">Reference proteome</keyword>
<feature type="non-terminal residue" evidence="1">
    <location>
        <position position="153"/>
    </location>
</feature>
<comment type="caution">
    <text evidence="1">The sequence shown here is derived from an EMBL/GenBank/DDBJ whole genome shotgun (WGS) entry which is preliminary data.</text>
</comment>
<dbReference type="Proteomes" id="UP001249851">
    <property type="component" value="Unassembled WGS sequence"/>
</dbReference>
<sequence length="153" mass="18116">MYQQQQLYLANIVYFLTISWKIPGYLNNGNSDCCITKSNYRPITILPSLSKIFETLIHSRISHYFDDIFHEHVFAYRKNHGTDTAVLSLTEQWRKELDQHNIIGMGLNYVERLKIALTFGFPNKLTDKRCREIMPLQWLFTEDISHNQTIPLY</sequence>
<reference evidence="1" key="2">
    <citation type="journal article" date="2023" name="Science">
        <title>Genomic signatures of disease resistance in endangered staghorn corals.</title>
        <authorList>
            <person name="Vollmer S.V."/>
            <person name="Selwyn J.D."/>
            <person name="Despard B.A."/>
            <person name="Roesel C.L."/>
        </authorList>
    </citation>
    <scope>NUCLEOTIDE SEQUENCE</scope>
    <source>
        <strain evidence="1">K2</strain>
    </source>
</reference>
<name>A0AAD9QRL6_ACRCE</name>
<reference evidence="1" key="1">
    <citation type="journal article" date="2023" name="G3 (Bethesda)">
        <title>Whole genome assembly and annotation of the endangered Caribbean coral Acropora cervicornis.</title>
        <authorList>
            <person name="Selwyn J.D."/>
            <person name="Vollmer S.V."/>
        </authorList>
    </citation>
    <scope>NUCLEOTIDE SEQUENCE</scope>
    <source>
        <strain evidence="1">K2</strain>
    </source>
</reference>
<protein>
    <recommendedName>
        <fullName evidence="3">Reverse transcriptase domain-containing protein</fullName>
    </recommendedName>
</protein>
<accession>A0AAD9QRL6</accession>
<evidence type="ECO:0000313" key="1">
    <source>
        <dbReference type="EMBL" id="KAK2566188.1"/>
    </source>
</evidence>
<evidence type="ECO:0008006" key="3">
    <source>
        <dbReference type="Google" id="ProtNLM"/>
    </source>
</evidence>
<proteinExistence type="predicted"/>
<dbReference type="AlphaFoldDB" id="A0AAD9QRL6"/>
<organism evidence="1 2">
    <name type="scientific">Acropora cervicornis</name>
    <name type="common">Staghorn coral</name>
    <dbReference type="NCBI Taxonomy" id="6130"/>
    <lineage>
        <taxon>Eukaryota</taxon>
        <taxon>Metazoa</taxon>
        <taxon>Cnidaria</taxon>
        <taxon>Anthozoa</taxon>
        <taxon>Hexacorallia</taxon>
        <taxon>Scleractinia</taxon>
        <taxon>Astrocoeniina</taxon>
        <taxon>Acroporidae</taxon>
        <taxon>Acropora</taxon>
    </lineage>
</organism>